<protein>
    <submittedName>
        <fullName evidence="1">Uncharacterized protein</fullName>
    </submittedName>
</protein>
<organism evidence="1 2">
    <name type="scientific">Equus caballus</name>
    <name type="common">Horse</name>
    <dbReference type="NCBI Taxonomy" id="9796"/>
    <lineage>
        <taxon>Eukaryota</taxon>
        <taxon>Metazoa</taxon>
        <taxon>Chordata</taxon>
        <taxon>Craniata</taxon>
        <taxon>Vertebrata</taxon>
        <taxon>Euteleostomi</taxon>
        <taxon>Mammalia</taxon>
        <taxon>Eutheria</taxon>
        <taxon>Laurasiatheria</taxon>
        <taxon>Perissodactyla</taxon>
        <taxon>Equidae</taxon>
        <taxon>Equus</taxon>
    </lineage>
</organism>
<dbReference type="Proteomes" id="UP000002281">
    <property type="component" value="Chromosome 21"/>
</dbReference>
<evidence type="ECO:0000313" key="1">
    <source>
        <dbReference type="Ensembl" id="ENSECAP00000083576.1"/>
    </source>
</evidence>
<reference evidence="1 2" key="1">
    <citation type="journal article" date="2009" name="Science">
        <title>Genome sequence, comparative analysis, and population genetics of the domestic horse.</title>
        <authorList>
            <consortium name="Broad Institute Genome Sequencing Platform"/>
            <consortium name="Broad Institute Whole Genome Assembly Team"/>
            <person name="Wade C.M."/>
            <person name="Giulotto E."/>
            <person name="Sigurdsson S."/>
            <person name="Zoli M."/>
            <person name="Gnerre S."/>
            <person name="Imsland F."/>
            <person name="Lear T.L."/>
            <person name="Adelson D.L."/>
            <person name="Bailey E."/>
            <person name="Bellone R.R."/>
            <person name="Bloecker H."/>
            <person name="Distl O."/>
            <person name="Edgar R.C."/>
            <person name="Garber M."/>
            <person name="Leeb T."/>
            <person name="Mauceli E."/>
            <person name="MacLeod J.N."/>
            <person name="Penedo M.C.T."/>
            <person name="Raison J.M."/>
            <person name="Sharpe T."/>
            <person name="Vogel J."/>
            <person name="Andersson L."/>
            <person name="Antczak D.F."/>
            <person name="Biagi T."/>
            <person name="Binns M.M."/>
            <person name="Chowdhary B.P."/>
            <person name="Coleman S.J."/>
            <person name="Della Valle G."/>
            <person name="Fryc S."/>
            <person name="Guerin G."/>
            <person name="Hasegawa T."/>
            <person name="Hill E.W."/>
            <person name="Jurka J."/>
            <person name="Kiialainen A."/>
            <person name="Lindgren G."/>
            <person name="Liu J."/>
            <person name="Magnani E."/>
            <person name="Mickelson J.R."/>
            <person name="Murray J."/>
            <person name="Nergadze S.G."/>
            <person name="Onofrio R."/>
            <person name="Pedroni S."/>
            <person name="Piras M.F."/>
            <person name="Raudsepp T."/>
            <person name="Rocchi M."/>
            <person name="Roeed K.H."/>
            <person name="Ryder O.A."/>
            <person name="Searle S."/>
            <person name="Skow L."/>
            <person name="Swinburne J.E."/>
            <person name="Syvaenen A.C."/>
            <person name="Tozaki T."/>
            <person name="Valberg S.J."/>
            <person name="Vaudin M."/>
            <person name="White J.R."/>
            <person name="Zody M.C."/>
            <person name="Lander E.S."/>
            <person name="Lindblad-Toh K."/>
        </authorList>
    </citation>
    <scope>NUCLEOTIDE SEQUENCE [LARGE SCALE GENOMIC DNA]</scope>
    <source>
        <strain evidence="1 2">Thoroughbred</strain>
    </source>
</reference>
<dbReference type="GeneTree" id="ENSGT01150000286925"/>
<name>A0A9L0TB92_HORSE</name>
<dbReference type="Ensembl" id="ENSECAT00000103743.1">
    <property type="protein sequence ID" value="ENSECAP00000083576.1"/>
    <property type="gene ID" value="ENSECAG00000047348.1"/>
</dbReference>
<accession>A0A9L0TB92</accession>
<keyword evidence="2" id="KW-1185">Reference proteome</keyword>
<evidence type="ECO:0000313" key="2">
    <source>
        <dbReference type="Proteomes" id="UP000002281"/>
    </source>
</evidence>
<dbReference type="AlphaFoldDB" id="A0A9L0TB92"/>
<proteinExistence type="predicted"/>
<reference evidence="1" key="2">
    <citation type="submission" date="2025-08" db="UniProtKB">
        <authorList>
            <consortium name="Ensembl"/>
        </authorList>
    </citation>
    <scope>IDENTIFICATION</scope>
    <source>
        <strain evidence="1">Thoroughbred</strain>
    </source>
</reference>
<sequence>MWRKGNPHTLLMGMQTGAASLQISQKIKNEMPYNPAIPLLGIYPKNLKSTIQRDSCTPMFIAALFTIAKTWKQPKCPSTDDWIKKIWYIHTMEYLLLRHKKRQNCPICNNMDGP</sequence>
<reference evidence="1" key="3">
    <citation type="submission" date="2025-09" db="UniProtKB">
        <authorList>
            <consortium name="Ensembl"/>
        </authorList>
    </citation>
    <scope>IDENTIFICATION</scope>
    <source>
        <strain evidence="1">Thoroughbred</strain>
    </source>
</reference>